<evidence type="ECO:0000313" key="5">
    <source>
        <dbReference type="Proteomes" id="UP000228503"/>
    </source>
</evidence>
<evidence type="ECO:0000313" key="4">
    <source>
        <dbReference type="EMBL" id="PIZ63294.1"/>
    </source>
</evidence>
<dbReference type="PANTHER" id="PTHR43420">
    <property type="entry name" value="ACETYLTRANSFERASE"/>
    <property type="match status" value="1"/>
</dbReference>
<dbReference type="SUPFAM" id="SSF55729">
    <property type="entry name" value="Acyl-CoA N-acyltransferases (Nat)"/>
    <property type="match status" value="1"/>
</dbReference>
<dbReference type="AlphaFoldDB" id="A0A2M7TZP5"/>
<dbReference type="Pfam" id="PF00583">
    <property type="entry name" value="Acetyltransf_1"/>
    <property type="match status" value="1"/>
</dbReference>
<evidence type="ECO:0000259" key="3">
    <source>
        <dbReference type="PROSITE" id="PS51186"/>
    </source>
</evidence>
<keyword evidence="1" id="KW-0808">Transferase</keyword>
<dbReference type="Gene3D" id="3.40.630.30">
    <property type="match status" value="1"/>
</dbReference>
<reference evidence="5" key="1">
    <citation type="submission" date="2017-09" db="EMBL/GenBank/DDBJ databases">
        <title>Depth-based differentiation of microbial function through sediment-hosted aquifers and enrichment of novel symbionts in the deep terrestrial subsurface.</title>
        <authorList>
            <person name="Probst A.J."/>
            <person name="Ladd B."/>
            <person name="Jarett J.K."/>
            <person name="Geller-Mcgrath D.E."/>
            <person name="Sieber C.M.K."/>
            <person name="Emerson J.B."/>
            <person name="Anantharaman K."/>
            <person name="Thomas B.C."/>
            <person name="Malmstrom R."/>
            <person name="Stieglmeier M."/>
            <person name="Klingl A."/>
            <person name="Woyke T."/>
            <person name="Ryan C.M."/>
            <person name="Banfield J.F."/>
        </authorList>
    </citation>
    <scope>NUCLEOTIDE SEQUENCE [LARGE SCALE GENOMIC DNA]</scope>
</reference>
<dbReference type="InterPro" id="IPR050680">
    <property type="entry name" value="YpeA/RimI_acetyltransf"/>
</dbReference>
<comment type="caution">
    <text evidence="4">The sequence shown here is derived from an EMBL/GenBank/DDBJ whole genome shotgun (WGS) entry which is preliminary data.</text>
</comment>
<accession>A0A2M7TZP5</accession>
<evidence type="ECO:0000256" key="2">
    <source>
        <dbReference type="ARBA" id="ARBA00023315"/>
    </source>
</evidence>
<dbReference type="InterPro" id="IPR000182">
    <property type="entry name" value="GNAT_dom"/>
</dbReference>
<organism evidence="4 5">
    <name type="scientific">Candidatus Roizmanbacteria bacterium CG_4_10_14_0_2_um_filter_39_13</name>
    <dbReference type="NCBI Taxonomy" id="1974825"/>
    <lineage>
        <taxon>Bacteria</taxon>
        <taxon>Candidatus Roizmaniibacteriota</taxon>
    </lineage>
</organism>
<dbReference type="GO" id="GO:0016747">
    <property type="term" value="F:acyltransferase activity, transferring groups other than amino-acyl groups"/>
    <property type="evidence" value="ECO:0007669"/>
    <property type="project" value="InterPro"/>
</dbReference>
<dbReference type="PANTHER" id="PTHR43420:SF12">
    <property type="entry name" value="N-ACETYLTRANSFERASE DOMAIN-CONTAINING PROTEIN"/>
    <property type="match status" value="1"/>
</dbReference>
<dbReference type="PROSITE" id="PS51186">
    <property type="entry name" value="GNAT"/>
    <property type="match status" value="1"/>
</dbReference>
<dbReference type="Proteomes" id="UP000228503">
    <property type="component" value="Unassembled WGS sequence"/>
</dbReference>
<keyword evidence="2" id="KW-0012">Acyltransferase</keyword>
<proteinExistence type="predicted"/>
<protein>
    <recommendedName>
        <fullName evidence="3">N-acetyltransferase domain-containing protein</fullName>
    </recommendedName>
</protein>
<evidence type="ECO:0000256" key="1">
    <source>
        <dbReference type="ARBA" id="ARBA00022679"/>
    </source>
</evidence>
<gene>
    <name evidence="4" type="ORF">COY16_02375</name>
</gene>
<dbReference type="InterPro" id="IPR016181">
    <property type="entry name" value="Acyl_CoA_acyltransferase"/>
</dbReference>
<dbReference type="EMBL" id="PFOB01000027">
    <property type="protein sequence ID" value="PIZ63294.1"/>
    <property type="molecule type" value="Genomic_DNA"/>
</dbReference>
<feature type="domain" description="N-acetyltransferase" evidence="3">
    <location>
        <begin position="1"/>
        <end position="137"/>
    </location>
</feature>
<sequence length="137" mass="15993">MDIIPIEFDDFEQLYELWKDAGLHLADRRSEQKDFLAILKLNPQTCLKVVINSTIIASSLGTWNGRRAWIYHFAVYPNYQRKNIGTDLLNETIKRLRKRGATKVIVSVVHNNQRAKQFYQKRGFTPMDDAEVLIKNV</sequence>
<dbReference type="CDD" id="cd04301">
    <property type="entry name" value="NAT_SF"/>
    <property type="match status" value="1"/>
</dbReference>
<name>A0A2M7TZP5_9BACT</name>